<evidence type="ECO:0000313" key="3">
    <source>
        <dbReference type="Proteomes" id="UP000515308"/>
    </source>
</evidence>
<dbReference type="InterPro" id="IPR006486">
    <property type="entry name" value="PYST_A"/>
</dbReference>
<evidence type="ECO:0000256" key="1">
    <source>
        <dbReference type="SAM" id="SignalP"/>
    </source>
</evidence>
<sequence length="408" mass="47783">MKTIPLGLISSIIFSIVLAENCSDSKFTTGCFGFCRKKPKKTYTMTTEPVKVKGKEEFDPKLPNIKFIDEFDPITLEAPKGRQSMLDEPFISETDGTTIDEVTGFLRKENNSRRTGWYVRPYEEDYEHMIKINFIPLKDNYQYNQMNPRKQDDIPNAVPKALDNQEFTEERKLSTINENSNDKNENDVIYQKHKHLLYTDPDETIKASELMNEAVEHLEYHATSEDGYKLCRNYPNISLSYYKKKHEGRTNVLKVNLIICGSYVYNEVINMLWDPDRAKFFDIGFVKRKFARVYNPNIVIMQQRCKYWCMGRQEYFYALAAKAQKSENKTIIVMTSANINDHNPSKKKYQNRIIENANLFKTDIDSEDDIRKGKLKKTFVNIAGYLIQKKDNHVDVIYVESNLTKMHY</sequence>
<dbReference type="NCBIfam" id="TIGR01599">
    <property type="entry name" value="PYST-A"/>
    <property type="match status" value="1"/>
</dbReference>
<dbReference type="Gene3D" id="3.30.530.20">
    <property type="match status" value="1"/>
</dbReference>
<gene>
    <name evidence="2" type="ORF">PVLDE_0402100</name>
</gene>
<organism evidence="2 3">
    <name type="scientific">Plasmodium vinckei lentum</name>
    <dbReference type="NCBI Taxonomy" id="138297"/>
    <lineage>
        <taxon>Eukaryota</taxon>
        <taxon>Sar</taxon>
        <taxon>Alveolata</taxon>
        <taxon>Apicomplexa</taxon>
        <taxon>Aconoidasida</taxon>
        <taxon>Haemosporida</taxon>
        <taxon>Plasmodiidae</taxon>
        <taxon>Plasmodium</taxon>
        <taxon>Plasmodium (Vinckeia)</taxon>
    </lineage>
</organism>
<accession>A0A6V7RW97</accession>
<dbReference type="SUPFAM" id="SSF55961">
    <property type="entry name" value="Bet v1-like"/>
    <property type="match status" value="1"/>
</dbReference>
<evidence type="ECO:0000313" key="2">
    <source>
        <dbReference type="EMBL" id="CAD2086353.1"/>
    </source>
</evidence>
<dbReference type="Proteomes" id="UP000515308">
    <property type="component" value="Chromosome PVLDE_04"/>
</dbReference>
<keyword evidence="1" id="KW-0732">Signal</keyword>
<dbReference type="VEuPathDB" id="PlasmoDB:PVLDE_0402100"/>
<dbReference type="Pfam" id="PF07418">
    <property type="entry name" value="PCEMA1"/>
    <property type="match status" value="1"/>
</dbReference>
<dbReference type="InterPro" id="IPR023393">
    <property type="entry name" value="START-like_dom_sf"/>
</dbReference>
<feature type="signal peptide" evidence="1">
    <location>
        <begin position="1"/>
        <end position="19"/>
    </location>
</feature>
<dbReference type="InterPro" id="IPR010882">
    <property type="entry name" value="PCEMA1"/>
</dbReference>
<dbReference type="EMBL" id="LR865366">
    <property type="protein sequence ID" value="CAD2086353.1"/>
    <property type="molecule type" value="Genomic_DNA"/>
</dbReference>
<dbReference type="AlphaFoldDB" id="A0A6V7RW97"/>
<feature type="chain" id="PRO_5027668188" evidence="1">
    <location>
        <begin position="20"/>
        <end position="408"/>
    </location>
</feature>
<reference evidence="2 3" key="1">
    <citation type="submission" date="2020-08" db="EMBL/GenBank/DDBJ databases">
        <authorList>
            <person name="Ramaprasad A."/>
        </authorList>
    </citation>
    <scope>NUCLEOTIDE SEQUENCE [LARGE SCALE GENOMIC DNA]</scope>
</reference>
<name>A0A6V7RW97_PLAVN</name>
<proteinExistence type="predicted"/>
<protein>
    <submittedName>
        <fullName evidence="2">Fam-a protein</fullName>
    </submittedName>
</protein>